<protein>
    <submittedName>
        <fullName evidence="1">Uncharacterized protein</fullName>
    </submittedName>
</protein>
<reference evidence="1" key="1">
    <citation type="submission" date="2019-08" db="EMBL/GenBank/DDBJ databases">
        <title>The genome of the North American firefly Photinus pyralis.</title>
        <authorList>
            <consortium name="Photinus pyralis genome working group"/>
            <person name="Fallon T.R."/>
            <person name="Sander Lower S.E."/>
            <person name="Weng J.-K."/>
        </authorList>
    </citation>
    <scope>NUCLEOTIDE SEQUENCE</scope>
    <source>
        <strain evidence="1">TRF0915ILg1</strain>
        <tissue evidence="1">Whole body</tissue>
    </source>
</reference>
<accession>A0A8K0G7V4</accession>
<keyword evidence="2" id="KW-1185">Reference proteome</keyword>
<dbReference type="AlphaFoldDB" id="A0A8K0G7V4"/>
<organism evidence="1 2">
    <name type="scientific">Ignelater luminosus</name>
    <name type="common">Cucubano</name>
    <name type="synonym">Pyrophorus luminosus</name>
    <dbReference type="NCBI Taxonomy" id="2038154"/>
    <lineage>
        <taxon>Eukaryota</taxon>
        <taxon>Metazoa</taxon>
        <taxon>Ecdysozoa</taxon>
        <taxon>Arthropoda</taxon>
        <taxon>Hexapoda</taxon>
        <taxon>Insecta</taxon>
        <taxon>Pterygota</taxon>
        <taxon>Neoptera</taxon>
        <taxon>Endopterygota</taxon>
        <taxon>Coleoptera</taxon>
        <taxon>Polyphaga</taxon>
        <taxon>Elateriformia</taxon>
        <taxon>Elateroidea</taxon>
        <taxon>Elateridae</taxon>
        <taxon>Agrypninae</taxon>
        <taxon>Pyrophorini</taxon>
        <taxon>Ignelater</taxon>
    </lineage>
</organism>
<dbReference type="Proteomes" id="UP000801492">
    <property type="component" value="Unassembled WGS sequence"/>
</dbReference>
<evidence type="ECO:0000313" key="1">
    <source>
        <dbReference type="EMBL" id="KAF2894870.1"/>
    </source>
</evidence>
<sequence length="99" mass="11782">MSIRPKKQPNANEIQCAKRITDYDIKIAVKEKKLAYRACLGTGDVRKYTEYRGKQRIVKGMIKESNETMWTEFEEELAKNFNENQKLFYGKIMNMRKPR</sequence>
<name>A0A8K0G7V4_IGNLU</name>
<proteinExistence type="predicted"/>
<gene>
    <name evidence="1" type="ORF">ILUMI_11304</name>
</gene>
<dbReference type="EMBL" id="VTPC01006515">
    <property type="protein sequence ID" value="KAF2894870.1"/>
    <property type="molecule type" value="Genomic_DNA"/>
</dbReference>
<evidence type="ECO:0000313" key="2">
    <source>
        <dbReference type="Proteomes" id="UP000801492"/>
    </source>
</evidence>
<comment type="caution">
    <text evidence="1">The sequence shown here is derived from an EMBL/GenBank/DDBJ whole genome shotgun (WGS) entry which is preliminary data.</text>
</comment>